<organism evidence="1">
    <name type="scientific">Burkholderia sp. (strain CCGE1003)</name>
    <dbReference type="NCBI Taxonomy" id="640512"/>
    <lineage>
        <taxon>Bacteria</taxon>
        <taxon>Pseudomonadati</taxon>
        <taxon>Pseudomonadota</taxon>
        <taxon>Betaproteobacteria</taxon>
        <taxon>Burkholderiales</taxon>
        <taxon>Burkholderiaceae</taxon>
        <taxon>Burkholderia</taxon>
    </lineage>
</organism>
<sequence>MLRDKLRALMFGIPIGVISHDVEGEKVVCLMDVPLELEYSLRSWLWSQPELVREDSPKYSLRFVKEERMAIPWDVWEQYLSWMQVTLARAADAPD</sequence>
<reference evidence="1" key="1">
    <citation type="submission" date="2010-09" db="EMBL/GenBank/DDBJ databases">
        <title>Complete sequence of chromosome1 of Burkholderia sp. CCGE1003.</title>
        <authorList>
            <consortium name="US DOE Joint Genome Institute"/>
            <person name="Lucas S."/>
            <person name="Copeland A."/>
            <person name="Lapidus A."/>
            <person name="Cheng J.-F."/>
            <person name="Bruce D."/>
            <person name="Goodwin L."/>
            <person name="Pitluck S."/>
            <person name="Daligault H."/>
            <person name="Davenport K."/>
            <person name="Detter J.C."/>
            <person name="Han C."/>
            <person name="Tapia R."/>
            <person name="Land M."/>
            <person name="Hauser L."/>
            <person name="Jeffries C."/>
            <person name="Kyrpides N."/>
            <person name="Ivanova N."/>
            <person name="Ovchinnikova G."/>
            <person name="Martinez-Romero E."/>
            <person name="Rogel M.A."/>
            <person name="Auchtung J."/>
            <person name="Tiedje J.M."/>
            <person name="Woyke T."/>
        </authorList>
    </citation>
    <scope>NUCLEOTIDE SEQUENCE</scope>
    <source>
        <strain evidence="1">CCGE1003</strain>
    </source>
</reference>
<accession>E1T3Y2</accession>
<protein>
    <submittedName>
        <fullName evidence="1">Uncharacterized protein</fullName>
    </submittedName>
</protein>
<gene>
    <name evidence="1" type="ordered locus">BC1003_0021</name>
</gene>
<dbReference type="HOGENOM" id="CLU_2367503_0_0_4"/>
<name>E1T3Y2_BURSG</name>
<dbReference type="AlphaFoldDB" id="E1T3Y2"/>
<dbReference type="EMBL" id="CP002217">
    <property type="protein sequence ID" value="ADN56030.1"/>
    <property type="molecule type" value="Genomic_DNA"/>
</dbReference>
<proteinExistence type="predicted"/>
<dbReference type="KEGG" id="bgf:BC1003_0021"/>
<evidence type="ECO:0000313" key="1">
    <source>
        <dbReference type="EMBL" id="ADN56030.1"/>
    </source>
</evidence>